<sequence length="154" mass="18052">MEPPDRFSIFEFLDAEYRFFSFRQTRDMSNAEYLETFQRYFEPYEQLGGNLGLGDKIIEGFVDAEDPDAITAAEWEAGKAKAREHHLGHWLIRNSDPHRYGSLRADLKNFHARGINKYPETLIQAYEMLVNYVDPNRGRNQQERSTGRRRCGGR</sequence>
<gene>
    <name evidence="2" type="ORF">IV203_025059</name>
    <name evidence="1" type="ORF">IV203_025193</name>
</gene>
<comment type="caution">
    <text evidence="2">The sequence shown here is derived from an EMBL/GenBank/DDBJ whole genome shotgun (WGS) entry which is preliminary data.</text>
</comment>
<keyword evidence="3" id="KW-1185">Reference proteome</keyword>
<evidence type="ECO:0000313" key="3">
    <source>
        <dbReference type="Proteomes" id="UP000693970"/>
    </source>
</evidence>
<reference evidence="2" key="1">
    <citation type="journal article" date="2021" name="Sci. Rep.">
        <title>Diploid genomic architecture of Nitzschia inconspicua, an elite biomass production diatom.</title>
        <authorList>
            <person name="Oliver A."/>
            <person name="Podell S."/>
            <person name="Pinowska A."/>
            <person name="Traller J.C."/>
            <person name="Smith S.R."/>
            <person name="McClure R."/>
            <person name="Beliaev A."/>
            <person name="Bohutskyi P."/>
            <person name="Hill E.A."/>
            <person name="Rabines A."/>
            <person name="Zheng H."/>
            <person name="Allen L.Z."/>
            <person name="Kuo A."/>
            <person name="Grigoriev I.V."/>
            <person name="Allen A.E."/>
            <person name="Hazlebeck D."/>
            <person name="Allen E.E."/>
        </authorList>
    </citation>
    <scope>NUCLEOTIDE SEQUENCE</scope>
    <source>
        <strain evidence="2">Hildebrandi</strain>
    </source>
</reference>
<proteinExistence type="predicted"/>
<organism evidence="2 3">
    <name type="scientific">Nitzschia inconspicua</name>
    <dbReference type="NCBI Taxonomy" id="303405"/>
    <lineage>
        <taxon>Eukaryota</taxon>
        <taxon>Sar</taxon>
        <taxon>Stramenopiles</taxon>
        <taxon>Ochrophyta</taxon>
        <taxon>Bacillariophyta</taxon>
        <taxon>Bacillariophyceae</taxon>
        <taxon>Bacillariophycidae</taxon>
        <taxon>Bacillariales</taxon>
        <taxon>Bacillariaceae</taxon>
        <taxon>Nitzschia</taxon>
    </lineage>
</organism>
<reference evidence="2" key="2">
    <citation type="submission" date="2021-04" db="EMBL/GenBank/DDBJ databases">
        <authorList>
            <person name="Podell S."/>
        </authorList>
    </citation>
    <scope>NUCLEOTIDE SEQUENCE</scope>
    <source>
        <strain evidence="2">Hildebrandi</strain>
    </source>
</reference>
<protein>
    <submittedName>
        <fullName evidence="2">Uncharacterized protein</fullName>
    </submittedName>
</protein>
<dbReference type="AlphaFoldDB" id="A0A9K3LNL1"/>
<dbReference type="EMBL" id="JAGRRH010000032">
    <property type="protein sequence ID" value="KAG7339600.1"/>
    <property type="molecule type" value="Genomic_DNA"/>
</dbReference>
<accession>A0A9K3LNL1</accession>
<name>A0A9K3LNL1_9STRA</name>
<evidence type="ECO:0000313" key="1">
    <source>
        <dbReference type="EMBL" id="KAG7339600.1"/>
    </source>
</evidence>
<dbReference type="Proteomes" id="UP000693970">
    <property type="component" value="Unassembled WGS sequence"/>
</dbReference>
<dbReference type="EMBL" id="JAGRRH010000008">
    <property type="protein sequence ID" value="KAG7365618.1"/>
    <property type="molecule type" value="Genomic_DNA"/>
</dbReference>
<evidence type="ECO:0000313" key="2">
    <source>
        <dbReference type="EMBL" id="KAG7365618.1"/>
    </source>
</evidence>